<dbReference type="PROSITE" id="PS50801">
    <property type="entry name" value="STAS"/>
    <property type="match status" value="1"/>
</dbReference>
<name>A0ABP7IHN1_9ACTN</name>
<evidence type="ECO:0000313" key="4">
    <source>
        <dbReference type="EMBL" id="GAA3818655.1"/>
    </source>
</evidence>
<protein>
    <recommendedName>
        <fullName evidence="2">Anti-sigma factor antagonist</fullName>
    </recommendedName>
</protein>
<sequence>MGTAARLSEELRPVFAEPYRPRVILDLTELSFCDSSGLGALVGVYKHAHEAGGWLALTGVHGMPQRMLHRTGLHQIIPSYPTMAEAEAAMAAQAPDDDAR</sequence>
<accession>A0ABP7IHN1</accession>
<dbReference type="CDD" id="cd07043">
    <property type="entry name" value="STAS_anti-anti-sigma_factors"/>
    <property type="match status" value="1"/>
</dbReference>
<dbReference type="Gene3D" id="3.30.750.24">
    <property type="entry name" value="STAS domain"/>
    <property type="match status" value="1"/>
</dbReference>
<feature type="domain" description="STAS" evidence="3">
    <location>
        <begin position="1"/>
        <end position="93"/>
    </location>
</feature>
<dbReference type="InterPro" id="IPR036513">
    <property type="entry name" value="STAS_dom_sf"/>
</dbReference>
<evidence type="ECO:0000256" key="1">
    <source>
        <dbReference type="ARBA" id="ARBA00009013"/>
    </source>
</evidence>
<evidence type="ECO:0000256" key="2">
    <source>
        <dbReference type="RuleBase" id="RU003749"/>
    </source>
</evidence>
<reference evidence="5" key="1">
    <citation type="journal article" date="2019" name="Int. J. Syst. Evol. Microbiol.">
        <title>The Global Catalogue of Microorganisms (GCM) 10K type strain sequencing project: providing services to taxonomists for standard genome sequencing and annotation.</title>
        <authorList>
            <consortium name="The Broad Institute Genomics Platform"/>
            <consortium name="The Broad Institute Genome Sequencing Center for Infectious Disease"/>
            <person name="Wu L."/>
            <person name="Ma J."/>
        </authorList>
    </citation>
    <scope>NUCLEOTIDE SEQUENCE [LARGE SCALE GENOMIC DNA]</scope>
    <source>
        <strain evidence="5">JCM 16908</strain>
    </source>
</reference>
<keyword evidence="5" id="KW-1185">Reference proteome</keyword>
<dbReference type="EMBL" id="BAAAZR010000010">
    <property type="protein sequence ID" value="GAA3818655.1"/>
    <property type="molecule type" value="Genomic_DNA"/>
</dbReference>
<dbReference type="NCBIfam" id="TIGR00377">
    <property type="entry name" value="ant_ant_sig"/>
    <property type="match status" value="1"/>
</dbReference>
<dbReference type="SUPFAM" id="SSF52091">
    <property type="entry name" value="SpoIIaa-like"/>
    <property type="match status" value="1"/>
</dbReference>
<evidence type="ECO:0000313" key="5">
    <source>
        <dbReference type="Proteomes" id="UP001500888"/>
    </source>
</evidence>
<dbReference type="Proteomes" id="UP001500888">
    <property type="component" value="Unassembled WGS sequence"/>
</dbReference>
<dbReference type="PANTHER" id="PTHR33495:SF2">
    <property type="entry name" value="ANTI-SIGMA FACTOR ANTAGONIST TM_1081-RELATED"/>
    <property type="match status" value="1"/>
</dbReference>
<comment type="similarity">
    <text evidence="1 2">Belongs to the anti-sigma-factor antagonist family.</text>
</comment>
<dbReference type="InterPro" id="IPR002645">
    <property type="entry name" value="STAS_dom"/>
</dbReference>
<dbReference type="Pfam" id="PF01740">
    <property type="entry name" value="STAS"/>
    <property type="match status" value="1"/>
</dbReference>
<evidence type="ECO:0000259" key="3">
    <source>
        <dbReference type="PROSITE" id="PS50801"/>
    </source>
</evidence>
<dbReference type="InterPro" id="IPR003658">
    <property type="entry name" value="Anti-sigma_ant"/>
</dbReference>
<organism evidence="4 5">
    <name type="scientific">Sphaerisporangium flaviroseum</name>
    <dbReference type="NCBI Taxonomy" id="509199"/>
    <lineage>
        <taxon>Bacteria</taxon>
        <taxon>Bacillati</taxon>
        <taxon>Actinomycetota</taxon>
        <taxon>Actinomycetes</taxon>
        <taxon>Streptosporangiales</taxon>
        <taxon>Streptosporangiaceae</taxon>
        <taxon>Sphaerisporangium</taxon>
    </lineage>
</organism>
<dbReference type="PANTHER" id="PTHR33495">
    <property type="entry name" value="ANTI-SIGMA FACTOR ANTAGONIST TM_1081-RELATED-RELATED"/>
    <property type="match status" value="1"/>
</dbReference>
<comment type="caution">
    <text evidence="4">The sequence shown here is derived from an EMBL/GenBank/DDBJ whole genome shotgun (WGS) entry which is preliminary data.</text>
</comment>
<gene>
    <name evidence="4" type="ORF">GCM10022226_43960</name>
</gene>
<proteinExistence type="inferred from homology"/>